<dbReference type="InterPro" id="IPR058745">
    <property type="entry name" value="PWI_Topors"/>
</dbReference>
<name>A0AA35LI05_9SAUR</name>
<dbReference type="PANTHER" id="PTHR46077">
    <property type="entry name" value="E3 UBIQUITIN-PROTEIN LIGASE TOPORS"/>
    <property type="match status" value="1"/>
</dbReference>
<feature type="compositionally biased region" description="Low complexity" evidence="8">
    <location>
        <begin position="300"/>
        <end position="309"/>
    </location>
</feature>
<feature type="region of interest" description="Disordered" evidence="8">
    <location>
        <begin position="1"/>
        <end position="29"/>
    </location>
</feature>
<organism evidence="10 11">
    <name type="scientific">Podarcis lilfordi</name>
    <name type="common">Lilford's wall lizard</name>
    <dbReference type="NCBI Taxonomy" id="74358"/>
    <lineage>
        <taxon>Eukaryota</taxon>
        <taxon>Metazoa</taxon>
        <taxon>Chordata</taxon>
        <taxon>Craniata</taxon>
        <taxon>Vertebrata</taxon>
        <taxon>Euteleostomi</taxon>
        <taxon>Lepidosauria</taxon>
        <taxon>Squamata</taxon>
        <taxon>Bifurcata</taxon>
        <taxon>Unidentata</taxon>
        <taxon>Episquamata</taxon>
        <taxon>Laterata</taxon>
        <taxon>Lacertibaenia</taxon>
        <taxon>Lacertidae</taxon>
        <taxon>Podarcis</taxon>
    </lineage>
</organism>
<dbReference type="Proteomes" id="UP001178461">
    <property type="component" value="Chromosome 17"/>
</dbReference>
<feature type="compositionally biased region" description="Basic and acidic residues" evidence="8">
    <location>
        <begin position="1"/>
        <end position="10"/>
    </location>
</feature>
<dbReference type="EC" id="2.3.2.27" evidence="2"/>
<dbReference type="GO" id="GO:0006513">
    <property type="term" value="P:protein monoubiquitination"/>
    <property type="evidence" value="ECO:0007669"/>
    <property type="project" value="TreeGrafter"/>
</dbReference>
<evidence type="ECO:0000256" key="5">
    <source>
        <dbReference type="ARBA" id="ARBA00022771"/>
    </source>
</evidence>
<keyword evidence="5 7" id="KW-0863">Zinc-finger</keyword>
<dbReference type="AlphaFoldDB" id="A0AA35LI05"/>
<dbReference type="SUPFAM" id="SSF57850">
    <property type="entry name" value="RING/U-box"/>
    <property type="match status" value="1"/>
</dbReference>
<protein>
    <recommendedName>
        <fullName evidence="2">RING-type E3 ubiquitin transferase</fullName>
        <ecNumber evidence="2">2.3.2.27</ecNumber>
    </recommendedName>
</protein>
<dbReference type="PROSITE" id="PS00518">
    <property type="entry name" value="ZF_RING_1"/>
    <property type="match status" value="1"/>
</dbReference>
<feature type="compositionally biased region" description="Polar residues" evidence="8">
    <location>
        <begin position="390"/>
        <end position="400"/>
    </location>
</feature>
<proteinExistence type="predicted"/>
<dbReference type="InterPro" id="IPR017907">
    <property type="entry name" value="Znf_RING_CS"/>
</dbReference>
<feature type="compositionally biased region" description="Polar residues" evidence="8">
    <location>
        <begin position="416"/>
        <end position="434"/>
    </location>
</feature>
<keyword evidence="6" id="KW-0862">Zinc</keyword>
<dbReference type="InterPro" id="IPR013083">
    <property type="entry name" value="Znf_RING/FYVE/PHD"/>
</dbReference>
<keyword evidence="4" id="KW-0479">Metal-binding</keyword>
<feature type="domain" description="RING-type" evidence="9">
    <location>
        <begin position="36"/>
        <end position="75"/>
    </location>
</feature>
<evidence type="ECO:0000256" key="2">
    <source>
        <dbReference type="ARBA" id="ARBA00012483"/>
    </source>
</evidence>
<dbReference type="Gene3D" id="3.30.40.10">
    <property type="entry name" value="Zinc/RING finger domain, C3HC4 (zinc finger)"/>
    <property type="match status" value="1"/>
</dbReference>
<dbReference type="InterPro" id="IPR058746">
    <property type="entry name" value="Znf_RING-type_Topors"/>
</dbReference>
<accession>A0AA35LI05</accession>
<feature type="compositionally biased region" description="Low complexity" evidence="8">
    <location>
        <begin position="11"/>
        <end position="25"/>
    </location>
</feature>
<dbReference type="SMART" id="SM00184">
    <property type="entry name" value="RING"/>
    <property type="match status" value="1"/>
</dbReference>
<feature type="compositionally biased region" description="Basic and acidic residues" evidence="8">
    <location>
        <begin position="310"/>
        <end position="328"/>
    </location>
</feature>
<dbReference type="PANTHER" id="PTHR46077:SF3">
    <property type="entry name" value="TOPOISOMERASE I BINDING, ARGININE_SERINE-RICH LIKE"/>
    <property type="match status" value="1"/>
</dbReference>
<comment type="catalytic activity">
    <reaction evidence="1">
        <text>S-ubiquitinyl-[E2 ubiquitin-conjugating enzyme]-L-cysteine + [acceptor protein]-L-lysine = [E2 ubiquitin-conjugating enzyme]-L-cysteine + N(6)-ubiquitinyl-[acceptor protein]-L-lysine.</text>
        <dbReference type="EC" id="2.3.2.27"/>
    </reaction>
</comment>
<feature type="region of interest" description="Disordered" evidence="8">
    <location>
        <begin position="298"/>
        <end position="328"/>
    </location>
</feature>
<dbReference type="PROSITE" id="PS50089">
    <property type="entry name" value="ZF_RING_2"/>
    <property type="match status" value="1"/>
</dbReference>
<gene>
    <name evidence="10" type="ORF">PODLI_1B041799</name>
</gene>
<feature type="region of interest" description="Disordered" evidence="8">
    <location>
        <begin position="506"/>
        <end position="554"/>
    </location>
</feature>
<dbReference type="Pfam" id="PF26084">
    <property type="entry name" value="PWI_Topors"/>
    <property type="match status" value="1"/>
</dbReference>
<feature type="region of interest" description="Disordered" evidence="8">
    <location>
        <begin position="346"/>
        <end position="437"/>
    </location>
</feature>
<dbReference type="InterPro" id="IPR001841">
    <property type="entry name" value="Znf_RING"/>
</dbReference>
<evidence type="ECO:0000259" key="9">
    <source>
        <dbReference type="PROSITE" id="PS50089"/>
    </source>
</evidence>
<evidence type="ECO:0000256" key="1">
    <source>
        <dbReference type="ARBA" id="ARBA00000900"/>
    </source>
</evidence>
<sequence>MRPPNKECKPRTGLRPSSGGSLGRRMPTDTAKNSKCAMCLERIRDPTYLNPCNHRFCFDCIQKWSRRKAICPLCKEHFYSFFHTVNTRGALCEYVLPLKGTSLSGCGEGHTSASTQRPASPPDNGILDEEVKGTQSQREKDLYQLMKQFTVTKKDANIEVISLGKFKTQAVIHFRKALYRAGIQVQTTKNPEFNRTPSAELFRRNPRCFDRLIPWLKRELKVLCGNQRPLIHTLLNFILNNMTQHDLQSKDFEDLLRPHLRQFTVHFLHEFISFVQSPFNLKKYDWNASYACPAFTQEDSNSSVSSASSDVEHDNEEAPKTDGEVEDRNIGCLHSTSQKDLTDAFAGTDGISQTNDEGNDLEDLSNSDTEKGRRTPDSFMKIKIGKKTQPVGSLSHPQSHQCKEEDEGIGELRPVHTQNSKHTEVSKNSPNGSGDYNAFSFNDDDVVSLVAVHNSAKEEATKWKDLDFPIGHSKSSSSERHATLSPGRKGIFKKCTLRDMEYNFEEGYSSPKEKHGGRGRARHPHEGRHHSNYSRDKRLRREPRKSKSRDMSLLLRSSLPLRSEGFVARDISKSKSQSSTHFRKQRSKDYDYLRNRVPSEPGWRYLYYRQDCERYRYDDPLYCKGVPARVYSQTFLPSSRERSYFPPECRISQESFTKGWYDCSERCRSAGRPRGRFAVVGQERGPYDKLGGKRRHKLHHVESSHSRGGPKYFPKDLNS</sequence>
<dbReference type="GO" id="GO:0000209">
    <property type="term" value="P:protein polyubiquitination"/>
    <property type="evidence" value="ECO:0007669"/>
    <property type="project" value="TreeGrafter"/>
</dbReference>
<evidence type="ECO:0000313" key="10">
    <source>
        <dbReference type="EMBL" id="CAI5796655.1"/>
    </source>
</evidence>
<evidence type="ECO:0000256" key="4">
    <source>
        <dbReference type="ARBA" id="ARBA00022723"/>
    </source>
</evidence>
<evidence type="ECO:0000256" key="3">
    <source>
        <dbReference type="ARBA" id="ARBA00022679"/>
    </source>
</evidence>
<keyword evidence="11" id="KW-1185">Reference proteome</keyword>
<dbReference type="GO" id="GO:0061630">
    <property type="term" value="F:ubiquitin protein ligase activity"/>
    <property type="evidence" value="ECO:0007669"/>
    <property type="project" value="UniProtKB-EC"/>
</dbReference>
<dbReference type="GO" id="GO:0008270">
    <property type="term" value="F:zinc ion binding"/>
    <property type="evidence" value="ECO:0007669"/>
    <property type="project" value="UniProtKB-KW"/>
</dbReference>
<dbReference type="CDD" id="cd16574">
    <property type="entry name" value="RING-HC_Topors"/>
    <property type="match status" value="1"/>
</dbReference>
<evidence type="ECO:0000256" key="8">
    <source>
        <dbReference type="SAM" id="MobiDB-lite"/>
    </source>
</evidence>
<feature type="region of interest" description="Disordered" evidence="8">
    <location>
        <begin position="682"/>
        <end position="719"/>
    </location>
</feature>
<evidence type="ECO:0000256" key="6">
    <source>
        <dbReference type="ARBA" id="ARBA00022833"/>
    </source>
</evidence>
<reference evidence="10" key="1">
    <citation type="submission" date="2022-12" db="EMBL/GenBank/DDBJ databases">
        <authorList>
            <person name="Alioto T."/>
            <person name="Alioto T."/>
            <person name="Gomez Garrido J."/>
        </authorList>
    </citation>
    <scope>NUCLEOTIDE SEQUENCE</scope>
</reference>
<feature type="compositionally biased region" description="Basic residues" evidence="8">
    <location>
        <begin position="517"/>
        <end position="547"/>
    </location>
</feature>
<feature type="region of interest" description="Disordered" evidence="8">
    <location>
        <begin position="107"/>
        <end position="128"/>
    </location>
</feature>
<dbReference type="Pfam" id="PF00097">
    <property type="entry name" value="zf-C3HC4"/>
    <property type="match status" value="1"/>
</dbReference>
<keyword evidence="3" id="KW-0808">Transferase</keyword>
<dbReference type="EMBL" id="OX395142">
    <property type="protein sequence ID" value="CAI5796655.1"/>
    <property type="molecule type" value="Genomic_DNA"/>
</dbReference>
<evidence type="ECO:0000313" key="11">
    <source>
        <dbReference type="Proteomes" id="UP001178461"/>
    </source>
</evidence>
<evidence type="ECO:0000256" key="7">
    <source>
        <dbReference type="PROSITE-ProRule" id="PRU00175"/>
    </source>
</evidence>
<dbReference type="InterPro" id="IPR018957">
    <property type="entry name" value="Znf_C3HC4_RING-type"/>
</dbReference>